<organism evidence="1 2">
    <name type="scientific">Batillaria attramentaria</name>
    <dbReference type="NCBI Taxonomy" id="370345"/>
    <lineage>
        <taxon>Eukaryota</taxon>
        <taxon>Metazoa</taxon>
        <taxon>Spiralia</taxon>
        <taxon>Lophotrochozoa</taxon>
        <taxon>Mollusca</taxon>
        <taxon>Gastropoda</taxon>
        <taxon>Caenogastropoda</taxon>
        <taxon>Sorbeoconcha</taxon>
        <taxon>Cerithioidea</taxon>
        <taxon>Batillariidae</taxon>
        <taxon>Batillaria</taxon>
    </lineage>
</organism>
<comment type="caution">
    <text evidence="1">The sequence shown here is derived from an EMBL/GenBank/DDBJ whole genome shotgun (WGS) entry which is preliminary data.</text>
</comment>
<gene>
    <name evidence="1" type="ORF">BaRGS_00029933</name>
</gene>
<evidence type="ECO:0000313" key="1">
    <source>
        <dbReference type="EMBL" id="KAK7478834.1"/>
    </source>
</evidence>
<name>A0ABD0JUS8_9CAEN</name>
<keyword evidence="2" id="KW-1185">Reference proteome</keyword>
<accession>A0ABD0JUS8</accession>
<evidence type="ECO:0000313" key="2">
    <source>
        <dbReference type="Proteomes" id="UP001519460"/>
    </source>
</evidence>
<protein>
    <submittedName>
        <fullName evidence="1">Uncharacterized protein</fullName>
    </submittedName>
</protein>
<dbReference type="EMBL" id="JACVVK020000316">
    <property type="protein sequence ID" value="KAK7478834.1"/>
    <property type="molecule type" value="Genomic_DNA"/>
</dbReference>
<dbReference type="AlphaFoldDB" id="A0ABD0JUS8"/>
<proteinExistence type="predicted"/>
<sequence>MVWQPVLCLRIISGRSPHDKQFIVCGAARSVDDSVVSSLEEVHMTSSLLSVEQPGLWTIQLAARSVDDSVVSSLEEVHMTSSLLSVEQPGLWTIRLYRLWKKST</sequence>
<dbReference type="Proteomes" id="UP001519460">
    <property type="component" value="Unassembled WGS sequence"/>
</dbReference>
<reference evidence="1 2" key="1">
    <citation type="journal article" date="2023" name="Sci. Data">
        <title>Genome assembly of the Korean intertidal mud-creeper Batillaria attramentaria.</title>
        <authorList>
            <person name="Patra A.K."/>
            <person name="Ho P.T."/>
            <person name="Jun S."/>
            <person name="Lee S.J."/>
            <person name="Kim Y."/>
            <person name="Won Y.J."/>
        </authorList>
    </citation>
    <scope>NUCLEOTIDE SEQUENCE [LARGE SCALE GENOMIC DNA]</scope>
    <source>
        <strain evidence="1">Wonlab-2016</strain>
    </source>
</reference>